<name>A0ABP9J3U2_9MICO</name>
<dbReference type="InterPro" id="IPR017195">
    <property type="entry name" value="ABC_thiamin-permease_prd"/>
</dbReference>
<proteinExistence type="predicted"/>
<reference evidence="3" key="1">
    <citation type="journal article" date="2019" name="Int. J. Syst. Evol. Microbiol.">
        <title>The Global Catalogue of Microorganisms (GCM) 10K type strain sequencing project: providing services to taxonomists for standard genome sequencing and annotation.</title>
        <authorList>
            <consortium name="The Broad Institute Genomics Platform"/>
            <consortium name="The Broad Institute Genome Sequencing Center for Infectious Disease"/>
            <person name="Wu L."/>
            <person name="Ma J."/>
        </authorList>
    </citation>
    <scope>NUCLEOTIDE SEQUENCE [LARGE SCALE GENOMIC DNA]</scope>
    <source>
        <strain evidence="3">JCM 17687</strain>
    </source>
</reference>
<keyword evidence="1" id="KW-0472">Membrane</keyword>
<feature type="transmembrane region" description="Helical" evidence="1">
    <location>
        <begin position="26"/>
        <end position="45"/>
    </location>
</feature>
<evidence type="ECO:0000313" key="2">
    <source>
        <dbReference type="EMBL" id="GAA5019756.1"/>
    </source>
</evidence>
<feature type="transmembrane region" description="Helical" evidence="1">
    <location>
        <begin position="89"/>
        <end position="108"/>
    </location>
</feature>
<evidence type="ECO:0000313" key="3">
    <source>
        <dbReference type="Proteomes" id="UP001500427"/>
    </source>
</evidence>
<gene>
    <name evidence="2" type="ORF">GCM10023258_07650</name>
</gene>
<protein>
    <submittedName>
        <fullName evidence="2">ECF transporter S component</fullName>
    </submittedName>
</protein>
<feature type="transmembrane region" description="Helical" evidence="1">
    <location>
        <begin position="167"/>
        <end position="188"/>
    </location>
</feature>
<dbReference type="PIRSF" id="PIRSF037394">
    <property type="entry name" value="ABC_thiamine-permease_YkoE_prd"/>
    <property type="match status" value="1"/>
</dbReference>
<accession>A0ABP9J3U2</accession>
<keyword evidence="1" id="KW-1133">Transmembrane helix</keyword>
<dbReference type="Proteomes" id="UP001500427">
    <property type="component" value="Unassembled WGS sequence"/>
</dbReference>
<dbReference type="RefSeq" id="WP_345506107.1">
    <property type="nucleotide sequence ID" value="NZ_BAABIW010000006.1"/>
</dbReference>
<comment type="caution">
    <text evidence="2">The sequence shown here is derived from an EMBL/GenBank/DDBJ whole genome shotgun (WGS) entry which is preliminary data.</text>
</comment>
<dbReference type="Pfam" id="PF09819">
    <property type="entry name" value="ABC_cobalt"/>
    <property type="match status" value="1"/>
</dbReference>
<keyword evidence="1" id="KW-0812">Transmembrane</keyword>
<sequence>MSSTTTSTGRARTITASGPLTRWRTIDLLTCAFLGVAFGVAYWAWGLVYAVPSGVVSAGFPPLGALFNWPWLVAGIVGMLVIRRPGAAVFTELLAAVVSALVGTQWGLTTVVSGLLQGLGVELGFAAFGYAVYRWGPLLLGGFLGGAFEAVYEWYSYWSDWGWGYKVSYLLLLGGCVAVLGSLLALGLTRLLAGAGALNPFPPGQEVRERRAV</sequence>
<keyword evidence="3" id="KW-1185">Reference proteome</keyword>
<organism evidence="2 3">
    <name type="scientific">Terrabacter aeriphilus</name>
    <dbReference type="NCBI Taxonomy" id="515662"/>
    <lineage>
        <taxon>Bacteria</taxon>
        <taxon>Bacillati</taxon>
        <taxon>Actinomycetota</taxon>
        <taxon>Actinomycetes</taxon>
        <taxon>Micrococcales</taxon>
        <taxon>Intrasporangiaceae</taxon>
        <taxon>Terrabacter</taxon>
    </lineage>
</organism>
<evidence type="ECO:0000256" key="1">
    <source>
        <dbReference type="SAM" id="Phobius"/>
    </source>
</evidence>
<dbReference type="EMBL" id="BAABIW010000006">
    <property type="protein sequence ID" value="GAA5019756.1"/>
    <property type="molecule type" value="Genomic_DNA"/>
</dbReference>
<feature type="transmembrane region" description="Helical" evidence="1">
    <location>
        <begin position="65"/>
        <end position="82"/>
    </location>
</feature>